<evidence type="ECO:0000256" key="3">
    <source>
        <dbReference type="ARBA" id="ARBA00022676"/>
    </source>
</evidence>
<dbReference type="InterPro" id="IPR038578">
    <property type="entry name" value="GT29-like_sf"/>
</dbReference>
<keyword evidence="6" id="KW-0735">Signal-anchor</keyword>
<evidence type="ECO:0000256" key="5">
    <source>
        <dbReference type="ARBA" id="ARBA00022692"/>
    </source>
</evidence>
<evidence type="ECO:0000256" key="8">
    <source>
        <dbReference type="ARBA" id="ARBA00023034"/>
    </source>
</evidence>
<comment type="subcellular location">
    <subcellularLocation>
        <location evidence="1">Golgi apparatus membrane</location>
        <topology evidence="1">Single-pass type II membrane protein</topology>
    </subcellularLocation>
</comment>
<keyword evidence="8" id="KW-0333">Golgi apparatus</keyword>
<reference evidence="13" key="1">
    <citation type="submission" date="2025-08" db="UniProtKB">
        <authorList>
            <consortium name="RefSeq"/>
        </authorList>
    </citation>
    <scope>IDENTIFICATION</scope>
    <source>
        <tissue evidence="13">Testes</tissue>
    </source>
</reference>
<dbReference type="Gene3D" id="3.90.1480.20">
    <property type="entry name" value="Glycosyl transferase family 29"/>
    <property type="match status" value="1"/>
</dbReference>
<dbReference type="PANTHER" id="PTHR11987">
    <property type="entry name" value="ALPHA-2,8-SIALYLTRANSFERASE"/>
    <property type="match status" value="1"/>
</dbReference>
<protein>
    <submittedName>
        <fullName evidence="13">CMP-N-acetylneuraminate-poly-alpha-2, 8-sialyltransferase-like</fullName>
    </submittedName>
</protein>
<keyword evidence="7 11" id="KW-1133">Transmembrane helix</keyword>
<keyword evidence="5 11" id="KW-0812">Transmembrane</keyword>
<dbReference type="PANTHER" id="PTHR11987:SF53">
    <property type="entry name" value="ALPHA-2,8-SIALYLTRANSFERASE 8F-LIKE"/>
    <property type="match status" value="1"/>
</dbReference>
<organism evidence="12 13">
    <name type="scientific">Saccoglossus kowalevskii</name>
    <name type="common">Acorn worm</name>
    <dbReference type="NCBI Taxonomy" id="10224"/>
    <lineage>
        <taxon>Eukaryota</taxon>
        <taxon>Metazoa</taxon>
        <taxon>Hemichordata</taxon>
        <taxon>Enteropneusta</taxon>
        <taxon>Harrimaniidae</taxon>
        <taxon>Saccoglossus</taxon>
    </lineage>
</organism>
<evidence type="ECO:0000256" key="6">
    <source>
        <dbReference type="ARBA" id="ARBA00022968"/>
    </source>
</evidence>
<evidence type="ECO:0000313" key="13">
    <source>
        <dbReference type="RefSeq" id="XP_002730574.1"/>
    </source>
</evidence>
<evidence type="ECO:0000256" key="10">
    <source>
        <dbReference type="ARBA" id="ARBA00023180"/>
    </source>
</evidence>
<dbReference type="Pfam" id="PF00777">
    <property type="entry name" value="Glyco_transf_29"/>
    <property type="match status" value="1"/>
</dbReference>
<keyword evidence="12" id="KW-1185">Reference proteome</keyword>
<sequence>MQKNKYHFAITVVGCALYIVTLLVKNLYLSAHHRILTNDGGDHNKRKHSVGRYATTSRDDDNPNGQGLQYDVIQGETNKSNITINLDGLRERIHLTSPVQNTTRVYKRGIGVNDMKFNMNADVESAYPLSKQKKCAVVGNSGILLKSRCGEEINSNDFVIRINGPDIRKFVSDVGYKTNLTMINNVLWTSLYQTVKYHNPSKVHMTSERELVARFKFLNDSTLLFTAPVPESAEKLTSVIDHLKSKHNLPIQIAYIPDHKFQDVVKRLFFLDGLPTQGMRAVVIALALCEEVHIYGFYPYNINPQGTYIPFHYYELSYAAPAHDWNMEFEILEILHNNDILRLVTGECEQVENRRRYY</sequence>
<evidence type="ECO:0000256" key="9">
    <source>
        <dbReference type="ARBA" id="ARBA00023136"/>
    </source>
</evidence>
<name>A0ABM0GII4_SACKO</name>
<keyword evidence="9 11" id="KW-0472">Membrane</keyword>
<dbReference type="GeneID" id="100374451"/>
<evidence type="ECO:0000256" key="2">
    <source>
        <dbReference type="ARBA" id="ARBA00006003"/>
    </source>
</evidence>
<evidence type="ECO:0000256" key="1">
    <source>
        <dbReference type="ARBA" id="ARBA00004323"/>
    </source>
</evidence>
<keyword evidence="10" id="KW-0325">Glycoprotein</keyword>
<dbReference type="InterPro" id="IPR001675">
    <property type="entry name" value="Glyco_trans_29"/>
</dbReference>
<gene>
    <name evidence="13" type="primary">LOC100374451</name>
</gene>
<evidence type="ECO:0000256" key="7">
    <source>
        <dbReference type="ARBA" id="ARBA00022989"/>
    </source>
</evidence>
<proteinExistence type="inferred from homology"/>
<evidence type="ECO:0000256" key="11">
    <source>
        <dbReference type="SAM" id="Phobius"/>
    </source>
</evidence>
<evidence type="ECO:0000256" key="4">
    <source>
        <dbReference type="ARBA" id="ARBA00022679"/>
    </source>
</evidence>
<feature type="transmembrane region" description="Helical" evidence="11">
    <location>
        <begin position="6"/>
        <end position="24"/>
    </location>
</feature>
<evidence type="ECO:0000313" key="12">
    <source>
        <dbReference type="Proteomes" id="UP000694865"/>
    </source>
</evidence>
<comment type="similarity">
    <text evidence="2">Belongs to the glycosyltransferase 29 family.</text>
</comment>
<dbReference type="Proteomes" id="UP000694865">
    <property type="component" value="Unplaced"/>
</dbReference>
<keyword evidence="3" id="KW-0328">Glycosyltransferase</keyword>
<keyword evidence="4" id="KW-0808">Transferase</keyword>
<accession>A0ABM0GII4</accession>
<dbReference type="CDD" id="cd23963">
    <property type="entry name" value="GT29_ST8SIA"/>
    <property type="match status" value="1"/>
</dbReference>
<dbReference type="InterPro" id="IPR050943">
    <property type="entry name" value="Glycosyltr_29_Sialyltrsf"/>
</dbReference>
<dbReference type="RefSeq" id="XP_002730574.1">
    <property type="nucleotide sequence ID" value="XM_002730528.2"/>
</dbReference>